<organism evidence="2">
    <name type="scientific">Streptomyces anulatus</name>
    <name type="common">Streptomyces chrysomallus</name>
    <dbReference type="NCBI Taxonomy" id="1892"/>
    <lineage>
        <taxon>Bacteria</taxon>
        <taxon>Bacillati</taxon>
        <taxon>Actinomycetota</taxon>
        <taxon>Actinomycetes</taxon>
        <taxon>Kitasatosporales</taxon>
        <taxon>Streptomycetaceae</taxon>
        <taxon>Streptomyces</taxon>
    </lineage>
</organism>
<feature type="region of interest" description="Disordered" evidence="1">
    <location>
        <begin position="34"/>
        <end position="69"/>
    </location>
</feature>
<sequence length="147" mass="15400">EAVLALLPTAPSAALDALEAIGGDRTRSALARAFGLDGPADGPPTAQSGTEDEPATAPDSPPRLPVAPELRPVRDRALALLWHLTREPGQRQDLLARLDPQNLPYDIEADLGAPDERDLAVLRARVDVDAPVAAFCRIAAYAGTGTP</sequence>
<comment type="caution">
    <text evidence="2">The sequence shown here is derived from an EMBL/GenBank/DDBJ whole genome shotgun (WGS) entry which is preliminary data.</text>
</comment>
<feature type="non-terminal residue" evidence="2">
    <location>
        <position position="147"/>
    </location>
</feature>
<dbReference type="RefSeq" id="WP_203620256.1">
    <property type="nucleotide sequence ID" value="NZ_JAAGMK010000354.1"/>
</dbReference>
<feature type="non-terminal residue" evidence="2">
    <location>
        <position position="1"/>
    </location>
</feature>
<reference evidence="2" key="1">
    <citation type="submission" date="2020-01" db="EMBL/GenBank/DDBJ databases">
        <title>Insect and environment-associated Actinomycetes.</title>
        <authorList>
            <person name="Currrie C."/>
            <person name="Chevrette M."/>
            <person name="Carlson C."/>
            <person name="Stubbendieck R."/>
            <person name="Wendt-Pienkowski E."/>
        </authorList>
    </citation>
    <scope>NUCLEOTIDE SEQUENCE</scope>
    <source>
        <strain evidence="2">SID505</strain>
    </source>
</reference>
<evidence type="ECO:0000256" key="1">
    <source>
        <dbReference type="SAM" id="MobiDB-lite"/>
    </source>
</evidence>
<protein>
    <submittedName>
        <fullName evidence="2">Uncharacterized protein</fullName>
    </submittedName>
</protein>
<accession>A0A6G3SPU6</accession>
<name>A0A6G3SPU6_STRAQ</name>
<dbReference type="AlphaFoldDB" id="A0A6G3SPU6"/>
<gene>
    <name evidence="2" type="ORF">G3I43_12780</name>
</gene>
<evidence type="ECO:0000313" key="2">
    <source>
        <dbReference type="EMBL" id="NEB85047.1"/>
    </source>
</evidence>
<dbReference type="EMBL" id="JAAGMK010000354">
    <property type="protein sequence ID" value="NEB85047.1"/>
    <property type="molecule type" value="Genomic_DNA"/>
</dbReference>
<proteinExistence type="predicted"/>